<protein>
    <submittedName>
        <fullName evidence="1">Uncharacterized protein</fullName>
    </submittedName>
</protein>
<dbReference type="EMBL" id="JPVQ01000059">
    <property type="protein sequence ID" value="KGR88731.1"/>
    <property type="molecule type" value="Genomic_DNA"/>
</dbReference>
<accession>A0A0A3IVJ4</accession>
<comment type="caution">
    <text evidence="1">The sequence shown here is derived from an EMBL/GenBank/DDBJ whole genome shotgun (WGS) entry which is preliminary data.</text>
</comment>
<dbReference type="eggNOG" id="COG1302">
    <property type="taxonomic scope" value="Bacteria"/>
</dbReference>
<sequence>MIIHSLSGPSGTGKSTSALQFAHEYGIRAIIDDGILIIDGEKRAGTSAKFEKNSLKAIRRAIFEDDIHREEVIQTLIKYNIDSILIIGTSDKMTKKIASKLNLGDIHYYHYINEVRNKQEIQIAQFVRLTQGMHVMPIPYKQVEQNFFKRFIRKGIEIFSKNKEKIGETTIVQPDFHQQRIEISHKVYIDLIRFILNQYEYVAKIEIINFSMKQYQPIVYIAMSIYVPERSTVIKKMVRLQELICEQFYQHFEFEPKKIHLYIKGIIQ</sequence>
<gene>
    <name evidence="1" type="ORF">CD30_18030</name>
</gene>
<proteinExistence type="predicted"/>
<evidence type="ECO:0000313" key="1">
    <source>
        <dbReference type="EMBL" id="KGR88731.1"/>
    </source>
</evidence>
<dbReference type="Proteomes" id="UP000030595">
    <property type="component" value="Unassembled WGS sequence"/>
</dbReference>
<name>A0A0A3IVJ4_9BACL</name>
<evidence type="ECO:0000313" key="2">
    <source>
        <dbReference type="Proteomes" id="UP000030595"/>
    </source>
</evidence>
<dbReference type="InterPro" id="IPR027417">
    <property type="entry name" value="P-loop_NTPase"/>
</dbReference>
<keyword evidence="2" id="KW-1185">Reference proteome</keyword>
<dbReference type="AlphaFoldDB" id="A0A0A3IVJ4"/>
<dbReference type="RefSeq" id="WP_036179797.1">
    <property type="nucleotide sequence ID" value="NZ_AVCZ01000059.1"/>
</dbReference>
<dbReference type="SUPFAM" id="SSF52540">
    <property type="entry name" value="P-loop containing nucleoside triphosphate hydrolases"/>
    <property type="match status" value="1"/>
</dbReference>
<dbReference type="OrthoDB" id="5429664at2"/>
<organism evidence="1 2">
    <name type="scientific">Ureibacillus massiliensis 4400831 = CIP 108448 = CCUG 49529</name>
    <dbReference type="NCBI Taxonomy" id="1211035"/>
    <lineage>
        <taxon>Bacteria</taxon>
        <taxon>Bacillati</taxon>
        <taxon>Bacillota</taxon>
        <taxon>Bacilli</taxon>
        <taxon>Bacillales</taxon>
        <taxon>Caryophanaceae</taxon>
        <taxon>Ureibacillus</taxon>
    </lineage>
</organism>
<reference evidence="1 2" key="1">
    <citation type="submission" date="2014-02" db="EMBL/GenBank/DDBJ databases">
        <title>Draft genome sequence of Lysinibacillus massiliensis CCUG 49529.</title>
        <authorList>
            <person name="Zhang F."/>
            <person name="Wang G."/>
            <person name="Zhang L."/>
        </authorList>
    </citation>
    <scope>NUCLEOTIDE SEQUENCE [LARGE SCALE GENOMIC DNA]</scope>
    <source>
        <strain evidence="1 2">CCUG 49529</strain>
    </source>
</reference>